<accession>A0A199UKX0</accession>
<feature type="compositionally biased region" description="Basic residues" evidence="6">
    <location>
        <begin position="346"/>
        <end position="357"/>
    </location>
</feature>
<dbReference type="InterPro" id="IPR000504">
    <property type="entry name" value="RRM_dom"/>
</dbReference>
<feature type="compositionally biased region" description="Basic and acidic residues" evidence="6">
    <location>
        <begin position="364"/>
        <end position="390"/>
    </location>
</feature>
<dbReference type="EMBL" id="LSRQ01007010">
    <property type="protein sequence ID" value="OAY65351.1"/>
    <property type="molecule type" value="Genomic_DNA"/>
</dbReference>
<dbReference type="InterPro" id="IPR012677">
    <property type="entry name" value="Nucleotide-bd_a/b_plait_sf"/>
</dbReference>
<dbReference type="Pfam" id="PF00076">
    <property type="entry name" value="RRM_1"/>
    <property type="match status" value="1"/>
</dbReference>
<reference evidence="8 9" key="1">
    <citation type="journal article" date="2016" name="DNA Res.">
        <title>The draft genome of MD-2 pineapple using hybrid error correction of long reads.</title>
        <authorList>
            <person name="Redwan R.M."/>
            <person name="Saidin A."/>
            <person name="Kumar S.V."/>
        </authorList>
    </citation>
    <scope>NUCLEOTIDE SEQUENCE [LARGE SCALE GENOMIC DNA]</scope>
    <source>
        <strain evidence="9">cv. MD2</strain>
        <tissue evidence="8">Leaf</tissue>
    </source>
</reference>
<evidence type="ECO:0000256" key="4">
    <source>
        <dbReference type="ARBA" id="ARBA00023242"/>
    </source>
</evidence>
<keyword evidence="2" id="KW-0677">Repeat</keyword>
<dbReference type="InterPro" id="IPR035979">
    <property type="entry name" value="RBD_domain_sf"/>
</dbReference>
<dbReference type="PANTHER" id="PTHR48039">
    <property type="entry name" value="RNA-BINDING MOTIF PROTEIN 14B"/>
    <property type="match status" value="1"/>
</dbReference>
<feature type="compositionally biased region" description="Basic and acidic residues" evidence="6">
    <location>
        <begin position="425"/>
        <end position="437"/>
    </location>
</feature>
<dbReference type="Proteomes" id="UP000092600">
    <property type="component" value="Unassembled WGS sequence"/>
</dbReference>
<feature type="compositionally biased region" description="Basic and acidic residues" evidence="6">
    <location>
        <begin position="399"/>
        <end position="410"/>
    </location>
</feature>
<protein>
    <submittedName>
        <fullName evidence="8">RNA-binding protein 28</fullName>
    </submittedName>
</protein>
<feature type="region of interest" description="Disordered" evidence="6">
    <location>
        <begin position="1"/>
        <end position="64"/>
    </location>
</feature>
<keyword evidence="3 5" id="KW-0694">RNA-binding</keyword>
<dbReference type="GO" id="GO:0003729">
    <property type="term" value="F:mRNA binding"/>
    <property type="evidence" value="ECO:0007669"/>
    <property type="project" value="TreeGrafter"/>
</dbReference>
<dbReference type="PROSITE" id="PS50102">
    <property type="entry name" value="RRM"/>
    <property type="match status" value="1"/>
</dbReference>
<dbReference type="GO" id="GO:0005634">
    <property type="term" value="C:nucleus"/>
    <property type="evidence" value="ECO:0007669"/>
    <property type="project" value="UniProtKB-SubCell"/>
</dbReference>
<evidence type="ECO:0000256" key="1">
    <source>
        <dbReference type="ARBA" id="ARBA00004123"/>
    </source>
</evidence>
<dbReference type="InterPro" id="IPR051945">
    <property type="entry name" value="RRM_MRD1_RNA_proc_ribogen"/>
</dbReference>
<feature type="domain" description="RRM" evidence="7">
    <location>
        <begin position="70"/>
        <end position="153"/>
    </location>
</feature>
<evidence type="ECO:0000256" key="6">
    <source>
        <dbReference type="SAM" id="MobiDB-lite"/>
    </source>
</evidence>
<comment type="subcellular location">
    <subcellularLocation>
        <location evidence="1">Nucleus</location>
    </subcellularLocation>
</comment>
<organism evidence="8 9">
    <name type="scientific">Ananas comosus</name>
    <name type="common">Pineapple</name>
    <name type="synonym">Ananas ananas</name>
    <dbReference type="NCBI Taxonomy" id="4615"/>
    <lineage>
        <taxon>Eukaryota</taxon>
        <taxon>Viridiplantae</taxon>
        <taxon>Streptophyta</taxon>
        <taxon>Embryophyta</taxon>
        <taxon>Tracheophyta</taxon>
        <taxon>Spermatophyta</taxon>
        <taxon>Magnoliopsida</taxon>
        <taxon>Liliopsida</taxon>
        <taxon>Poales</taxon>
        <taxon>Bromeliaceae</taxon>
        <taxon>Bromelioideae</taxon>
        <taxon>Ananas</taxon>
    </lineage>
</organism>
<dbReference type="SUPFAM" id="SSF54928">
    <property type="entry name" value="RNA-binding domain, RBD"/>
    <property type="match status" value="1"/>
</dbReference>
<feature type="compositionally biased region" description="Basic residues" evidence="6">
    <location>
        <begin position="302"/>
        <end position="315"/>
    </location>
</feature>
<gene>
    <name evidence="8" type="ORF">ACMD2_17376</name>
</gene>
<dbReference type="AlphaFoldDB" id="A0A199UKX0"/>
<evidence type="ECO:0000313" key="8">
    <source>
        <dbReference type="EMBL" id="OAY65351.1"/>
    </source>
</evidence>
<evidence type="ECO:0000313" key="9">
    <source>
        <dbReference type="Proteomes" id="UP000092600"/>
    </source>
</evidence>
<evidence type="ECO:0000256" key="3">
    <source>
        <dbReference type="ARBA" id="ARBA00022884"/>
    </source>
</evidence>
<proteinExistence type="predicted"/>
<feature type="compositionally biased region" description="Low complexity" evidence="6">
    <location>
        <begin position="1"/>
        <end position="16"/>
    </location>
</feature>
<keyword evidence="4" id="KW-0539">Nucleus</keyword>
<feature type="compositionally biased region" description="Basic and acidic residues" evidence="6">
    <location>
        <begin position="447"/>
        <end position="467"/>
    </location>
</feature>
<name>A0A199UKX0_ANACO</name>
<dbReference type="SMART" id="SM00360">
    <property type="entry name" value="RRM"/>
    <property type="match status" value="1"/>
</dbReference>
<feature type="region of interest" description="Disordered" evidence="6">
    <location>
        <begin position="279"/>
        <end position="467"/>
    </location>
</feature>
<evidence type="ECO:0000256" key="2">
    <source>
        <dbReference type="ARBA" id="ARBA00022737"/>
    </source>
</evidence>
<dbReference type="Gene3D" id="3.30.70.330">
    <property type="match status" value="1"/>
</dbReference>
<comment type="caution">
    <text evidence="8">The sequence shown here is derived from an EMBL/GenBank/DDBJ whole genome shotgun (WGS) entry which is preliminary data.</text>
</comment>
<sequence>MSTSEPPEKSVSVSPSMGGKSTEVKNASTSKRSKLLNVPVQNGGGSESKDATRSVTTDNETGKEDADLDRTVFISNLPFDVSAEEVKQRFSIFGEVQSCFPVLHQLTKRPRGTAFLKFSSAAAVDAAVSAANAAPGVGIVIKGRTLKVLKALDKESAHKKVLEKAKNEVHDRRNLYLAKLSRKKMEMLQSPKFHVSRTRLIIYNLPKTMTPEEVKKLWQRCSPFACLQTKPVIQKVKLLMDAKKGTVSVKKHSQTFGPERRPIVEFALDNIQKLQLQKKRQDSLEESSGIPEAVETDDNKSSKKSIRKFKSKRRNERSLKVSEPTEGSGAVGAIDVEGGARENARGRKQKRIPRGGKKANLASKVDHVEEGKPKARESANKDTANRKESTTKSYKRKAKTDGGLEPQRARKDTKRRKKVSSGEEVVDKLDKLIEQYRSKFSQRGANKSKDEANSGHKEVRRWFESTS</sequence>
<evidence type="ECO:0000259" key="7">
    <source>
        <dbReference type="PROSITE" id="PS50102"/>
    </source>
</evidence>
<dbReference type="PANTHER" id="PTHR48039:SF5">
    <property type="entry name" value="RNA-BINDING PROTEIN 28"/>
    <property type="match status" value="1"/>
</dbReference>
<dbReference type="STRING" id="4615.A0A199UKX0"/>
<evidence type="ECO:0000256" key="5">
    <source>
        <dbReference type="PROSITE-ProRule" id="PRU00176"/>
    </source>
</evidence>